<feature type="binding site" evidence="8">
    <location>
        <position position="518"/>
    </location>
    <ligand>
        <name>Zn(2+)</name>
        <dbReference type="ChEBI" id="CHEBI:29105"/>
        <note>catalytic</note>
    </ligand>
</feature>
<keyword evidence="2" id="KW-0645">Protease</keyword>
<dbReference type="AlphaFoldDB" id="A0ABD3PGB2"/>
<evidence type="ECO:0000256" key="11">
    <source>
        <dbReference type="SAM" id="SignalP"/>
    </source>
</evidence>
<keyword evidence="10" id="KW-0812">Transmembrane</keyword>
<keyword evidence="10" id="KW-0472">Membrane</keyword>
<dbReference type="Gene3D" id="3.90.132.10">
    <property type="entry name" value="Leishmanolysin , domain 2"/>
    <property type="match status" value="1"/>
</dbReference>
<dbReference type="GO" id="GO:0006508">
    <property type="term" value="P:proteolysis"/>
    <property type="evidence" value="ECO:0007669"/>
    <property type="project" value="UniProtKB-KW"/>
</dbReference>
<evidence type="ECO:0000256" key="10">
    <source>
        <dbReference type="SAM" id="Phobius"/>
    </source>
</evidence>
<evidence type="ECO:0000313" key="12">
    <source>
        <dbReference type="EMBL" id="KAL3786724.1"/>
    </source>
</evidence>
<accession>A0ABD3PGB2</accession>
<dbReference type="GO" id="GO:0008237">
    <property type="term" value="F:metallopeptidase activity"/>
    <property type="evidence" value="ECO:0007669"/>
    <property type="project" value="UniProtKB-KW"/>
</dbReference>
<keyword evidence="5 8" id="KW-0862">Zinc</keyword>
<evidence type="ECO:0000256" key="5">
    <source>
        <dbReference type="ARBA" id="ARBA00022833"/>
    </source>
</evidence>
<evidence type="ECO:0000256" key="8">
    <source>
        <dbReference type="PIRSR" id="PIRSR601577-2"/>
    </source>
</evidence>
<dbReference type="Gene3D" id="2.10.55.10">
    <property type="entry name" value="Leishmanolysin domain 3"/>
    <property type="match status" value="1"/>
</dbReference>
<feature type="region of interest" description="Disordered" evidence="9">
    <location>
        <begin position="606"/>
        <end position="633"/>
    </location>
</feature>
<keyword evidence="6 8" id="KW-0482">Metalloprotease</keyword>
<dbReference type="GO" id="GO:0046872">
    <property type="term" value="F:metal ion binding"/>
    <property type="evidence" value="ECO:0007669"/>
    <property type="project" value="UniProtKB-KW"/>
</dbReference>
<feature type="chain" id="PRO_5044838319" description="Leishmanolysin-like peptidase" evidence="11">
    <location>
        <begin position="16"/>
        <end position="1106"/>
    </location>
</feature>
<proteinExistence type="inferred from homology"/>
<keyword evidence="4" id="KW-0378">Hydrolase</keyword>
<keyword evidence="11" id="KW-0732">Signal</keyword>
<evidence type="ECO:0000256" key="6">
    <source>
        <dbReference type="ARBA" id="ARBA00023049"/>
    </source>
</evidence>
<feature type="compositionally biased region" description="Low complexity" evidence="9">
    <location>
        <begin position="606"/>
        <end position="615"/>
    </location>
</feature>
<dbReference type="SUPFAM" id="SSF55486">
    <property type="entry name" value="Metalloproteases ('zincins'), catalytic domain"/>
    <property type="match status" value="1"/>
</dbReference>
<keyword evidence="13" id="KW-1185">Reference proteome</keyword>
<feature type="binding site" evidence="8">
    <location>
        <position position="402"/>
    </location>
    <ligand>
        <name>Zn(2+)</name>
        <dbReference type="ChEBI" id="CHEBI:29105"/>
        <note>catalytic</note>
    </ligand>
</feature>
<feature type="binding site" evidence="8">
    <location>
        <position position="398"/>
    </location>
    <ligand>
        <name>Zn(2+)</name>
        <dbReference type="ChEBI" id="CHEBI:29105"/>
        <note>catalytic</note>
    </ligand>
</feature>
<feature type="region of interest" description="Disordered" evidence="9">
    <location>
        <begin position="945"/>
        <end position="973"/>
    </location>
</feature>
<comment type="similarity">
    <text evidence="1">Belongs to the peptidase M8 family.</text>
</comment>
<gene>
    <name evidence="12" type="ORF">ACHAWO_013711</name>
</gene>
<protein>
    <recommendedName>
        <fullName evidence="14">Leishmanolysin-like peptidase</fullName>
    </recommendedName>
</protein>
<evidence type="ECO:0000256" key="4">
    <source>
        <dbReference type="ARBA" id="ARBA00022801"/>
    </source>
</evidence>
<evidence type="ECO:0000256" key="2">
    <source>
        <dbReference type="ARBA" id="ARBA00022670"/>
    </source>
</evidence>
<dbReference type="PANTHER" id="PTHR10942:SF0">
    <property type="entry name" value="LEISHMANOLYSIN-LIKE PEPTIDASE"/>
    <property type="match status" value="1"/>
</dbReference>
<comment type="cofactor">
    <cofactor evidence="8">
        <name>Zn(2+)</name>
        <dbReference type="ChEBI" id="CHEBI:29105"/>
    </cofactor>
    <text evidence="8">Binds 1 zinc ion per subunit.</text>
</comment>
<feature type="signal peptide" evidence="11">
    <location>
        <begin position="1"/>
        <end position="15"/>
    </location>
</feature>
<feature type="active site" evidence="7">
    <location>
        <position position="399"/>
    </location>
</feature>
<evidence type="ECO:0000256" key="9">
    <source>
        <dbReference type="SAM" id="MobiDB-lite"/>
    </source>
</evidence>
<feature type="transmembrane region" description="Helical" evidence="10">
    <location>
        <begin position="889"/>
        <end position="907"/>
    </location>
</feature>
<comment type="caution">
    <text evidence="12">The sequence shown here is derived from an EMBL/GenBank/DDBJ whole genome shotgun (WGS) entry which is preliminary data.</text>
</comment>
<dbReference type="InterPro" id="IPR001577">
    <property type="entry name" value="Peptidase_M8"/>
</dbReference>
<sequence length="1106" mass="123456">MMLLLHLLLPINTQAQHSRLPQHRIRAPKRTVPYPIDHPLGRHLQIDANSHDDDSYSSLDEYRVYNEYIVGGDGWSSQKRQRRRLFQNSHHDAAELKQERIKHHPNNNYWTITGRNLVNEQPIENDAESLLVDALRDMGDASTVNDTFSETNSSEQVVESTIENTKEETYSPINTTARYQPIRLLAILTDDDSSGSKYLTWSQRQVLMEDMINPALYAWSQALHVVPVDNKEKGLTLDREQLFDGESCGPGLDSGLPSVKVPEEHFNEGVADTDTIIYVSISFTNRATPYVFSRSYLYGGQDGPIYRGSTRKQEFIESEDNATHFPSHSPSQSPSTSPTETEPNVESRPTCPGTYLASATYCSTDQYDRPIAGLLSICIDDISSFFRNKKRNIVTIMHEIGHVLGFNADSLAHFRDGDTGQPLTPRDDDGNVPDVNVECTGVQPRVEATIPLPSGNITLFKSVRGGVRVAAVVTPTVRRVTRNMFGCQSLNGAELESGEWQLFGNDGVLSAGECIGDHWERRLFRTDLLNPIVDDVPYSLYISSLTLAYFADSGWYKVDTRRIAPASIWGRNAGCNFVNQKCLTRYGSVAASNNAFFCNNFLSPETGTETTSSNSKSKRSNIDEDEEPEQEIHGCDLDSSSKAVCSIVEYDLELPVEYNYFGHTKLVGGDLLGGSDPTLDYCPVFQGYSNGKCGSKTSEEYVGVKESLEVFGESNSRCVIGNVDRMRTALCLPMACVIQDQTLMIKVDGYWKSCLYAGQIISVWWNRKDYVVCPDPSHLCPTFYCPSDCFQESGVCDYRSGQCMCTPLPKANSSSPTSWLSTYYSTPLLEPCSGSHLHNKFNGTFHIAERIDVELPEYYVKNSTLLLDDPRDFDDKVSRMFAQLSSGEVVGLVASFMLFIIFSYLISHQIMKCYRQRLIRSSLSKVRSSVNSLLGLLHNTSLVSLNRRGTDDDDMDSPSNNSRPPGHGSNPQKDKMVATLLVQNRIESATLAQRIEQQTRLELAGITSEDTQAEQLSVPQQLTLINRSELPPLPEGGRVLAVIGAHIVDDDNADARSSATAATHITSTDDDLISEYTSPLYQDEDDEQRIDARHLRLRHGNMRHLD</sequence>
<organism evidence="12 13">
    <name type="scientific">Cyclotella atomus</name>
    <dbReference type="NCBI Taxonomy" id="382360"/>
    <lineage>
        <taxon>Eukaryota</taxon>
        <taxon>Sar</taxon>
        <taxon>Stramenopiles</taxon>
        <taxon>Ochrophyta</taxon>
        <taxon>Bacillariophyta</taxon>
        <taxon>Coscinodiscophyceae</taxon>
        <taxon>Thalassiosirophycidae</taxon>
        <taxon>Stephanodiscales</taxon>
        <taxon>Stephanodiscaceae</taxon>
        <taxon>Cyclotella</taxon>
    </lineage>
</organism>
<feature type="compositionally biased region" description="Low complexity" evidence="9">
    <location>
        <begin position="326"/>
        <end position="347"/>
    </location>
</feature>
<dbReference type="Pfam" id="PF01457">
    <property type="entry name" value="Peptidase_M8"/>
    <property type="match status" value="1"/>
</dbReference>
<dbReference type="PANTHER" id="PTHR10942">
    <property type="entry name" value="LEISHMANOLYSIN-LIKE PEPTIDASE"/>
    <property type="match status" value="1"/>
</dbReference>
<keyword evidence="10" id="KW-1133">Transmembrane helix</keyword>
<dbReference type="Proteomes" id="UP001530400">
    <property type="component" value="Unassembled WGS sequence"/>
</dbReference>
<keyword evidence="3 8" id="KW-0479">Metal-binding</keyword>
<name>A0ABD3PGB2_9STRA</name>
<evidence type="ECO:0000256" key="7">
    <source>
        <dbReference type="PIRSR" id="PIRSR601577-1"/>
    </source>
</evidence>
<feature type="region of interest" description="Disordered" evidence="9">
    <location>
        <begin position="319"/>
        <end position="350"/>
    </location>
</feature>
<dbReference type="EMBL" id="JALLPJ020000637">
    <property type="protein sequence ID" value="KAL3786724.1"/>
    <property type="molecule type" value="Genomic_DNA"/>
</dbReference>
<evidence type="ECO:0000313" key="13">
    <source>
        <dbReference type="Proteomes" id="UP001530400"/>
    </source>
</evidence>
<reference evidence="12 13" key="1">
    <citation type="submission" date="2024-10" db="EMBL/GenBank/DDBJ databases">
        <title>Updated reference genomes for cyclostephanoid diatoms.</title>
        <authorList>
            <person name="Roberts W.R."/>
            <person name="Alverson A.J."/>
        </authorList>
    </citation>
    <scope>NUCLEOTIDE SEQUENCE [LARGE SCALE GENOMIC DNA]</scope>
    <source>
        <strain evidence="12 13">AJA010-31</strain>
    </source>
</reference>
<evidence type="ECO:0000256" key="1">
    <source>
        <dbReference type="ARBA" id="ARBA00005860"/>
    </source>
</evidence>
<evidence type="ECO:0008006" key="14">
    <source>
        <dbReference type="Google" id="ProtNLM"/>
    </source>
</evidence>
<evidence type="ECO:0000256" key="3">
    <source>
        <dbReference type="ARBA" id="ARBA00022723"/>
    </source>
</evidence>
<dbReference type="Gene3D" id="3.10.170.20">
    <property type="match status" value="2"/>
</dbReference>